<evidence type="ECO:0000313" key="2">
    <source>
        <dbReference type="Proteomes" id="UP000283469"/>
    </source>
</evidence>
<accession>A0A418YLX5</accession>
<proteinExistence type="predicted"/>
<keyword evidence="2" id="KW-1185">Reference proteome</keyword>
<protein>
    <submittedName>
        <fullName evidence="1">Uncharacterized protein</fullName>
    </submittedName>
</protein>
<organism evidence="1 2">
    <name type="scientific">Sphingobium terrigena</name>
    <dbReference type="NCBI Taxonomy" id="2304063"/>
    <lineage>
        <taxon>Bacteria</taxon>
        <taxon>Pseudomonadati</taxon>
        <taxon>Pseudomonadota</taxon>
        <taxon>Alphaproteobacteria</taxon>
        <taxon>Sphingomonadales</taxon>
        <taxon>Sphingomonadaceae</taxon>
        <taxon>Sphingobium</taxon>
    </lineage>
</organism>
<dbReference type="EMBL" id="QVRA01000039">
    <property type="protein sequence ID" value="RJG51809.1"/>
    <property type="molecule type" value="Genomic_DNA"/>
</dbReference>
<reference evidence="1 2" key="1">
    <citation type="submission" date="2018-08" db="EMBL/GenBank/DDBJ databases">
        <title>Sphingobium sp. EO9.</title>
        <authorList>
            <person name="Park Y."/>
            <person name="Kim K.H."/>
            <person name="Jeon C.O."/>
        </authorList>
    </citation>
    <scope>NUCLEOTIDE SEQUENCE [LARGE SCALE GENOMIC DNA]</scope>
    <source>
        <strain evidence="1 2">EO9</strain>
    </source>
</reference>
<name>A0A418YLX5_9SPHN</name>
<dbReference type="AlphaFoldDB" id="A0A418YLX5"/>
<dbReference type="Proteomes" id="UP000283469">
    <property type="component" value="Unassembled WGS sequence"/>
</dbReference>
<dbReference type="RefSeq" id="WP_119750256.1">
    <property type="nucleotide sequence ID" value="NZ_QVRA01000039.1"/>
</dbReference>
<sequence length="74" mass="8479">MLDSNLLRKAISGTDDEHERAVDQVRDHYQWSLEQALKPKVAKTYALATFRDVERLRCQLAALGEFHPPLMGRA</sequence>
<evidence type="ECO:0000313" key="1">
    <source>
        <dbReference type="EMBL" id="RJG51809.1"/>
    </source>
</evidence>
<gene>
    <name evidence="1" type="ORF">D0Z70_22535</name>
</gene>
<comment type="caution">
    <text evidence="1">The sequence shown here is derived from an EMBL/GenBank/DDBJ whole genome shotgun (WGS) entry which is preliminary data.</text>
</comment>